<organism evidence="2">
    <name type="scientific">Anopheles funestus</name>
    <name type="common">African malaria mosquito</name>
    <dbReference type="NCBI Taxonomy" id="62324"/>
    <lineage>
        <taxon>Eukaryota</taxon>
        <taxon>Metazoa</taxon>
        <taxon>Ecdysozoa</taxon>
        <taxon>Arthropoda</taxon>
        <taxon>Hexapoda</taxon>
        <taxon>Insecta</taxon>
        <taxon>Pterygota</taxon>
        <taxon>Neoptera</taxon>
        <taxon>Endopterygota</taxon>
        <taxon>Diptera</taxon>
        <taxon>Nematocera</taxon>
        <taxon>Culicoidea</taxon>
        <taxon>Culicidae</taxon>
        <taxon>Anophelinae</taxon>
        <taxon>Anopheles</taxon>
    </lineage>
</organism>
<reference evidence="2" key="1">
    <citation type="submission" date="2020-05" db="UniProtKB">
        <authorList>
            <consortium name="EnsemblMetazoa"/>
        </authorList>
    </citation>
    <scope>IDENTIFICATION</scope>
    <source>
        <strain evidence="2">FUMOZ</strain>
    </source>
</reference>
<keyword evidence="1" id="KW-0732">Signal</keyword>
<proteinExistence type="predicted"/>
<dbReference type="AlphaFoldDB" id="A0A182RVY4"/>
<protein>
    <submittedName>
        <fullName evidence="2">Uncharacterized protein</fullName>
    </submittedName>
</protein>
<dbReference type="VEuPathDB" id="VectorBase:AFUN010444"/>
<dbReference type="EnsemblMetazoa" id="AFUN010444-RA">
    <property type="protein sequence ID" value="AFUN010444-PA"/>
    <property type="gene ID" value="AFUN010444"/>
</dbReference>
<feature type="chain" id="PRO_5008135112" evidence="1">
    <location>
        <begin position="21"/>
        <end position="118"/>
    </location>
</feature>
<evidence type="ECO:0000313" key="2">
    <source>
        <dbReference type="EnsemblMetazoa" id="AFUN010444-PA"/>
    </source>
</evidence>
<accession>A0A182RVY4</accession>
<evidence type="ECO:0000256" key="1">
    <source>
        <dbReference type="SAM" id="SignalP"/>
    </source>
</evidence>
<name>A0A182RVY4_ANOFN</name>
<feature type="signal peptide" evidence="1">
    <location>
        <begin position="1"/>
        <end position="20"/>
    </location>
</feature>
<sequence>MLRGSVALFVLIAIVSGAAATFGYGLLGGTGMGIMADLVEAGVDTMDMETMVAMGEVINRMATDMDILANMVAMVVMEDMVDMVDMEDMVDMVDTVVAVMEDTEDTEGTEVAMEDMED</sequence>